<feature type="region of interest" description="Disordered" evidence="1">
    <location>
        <begin position="14"/>
        <end position="35"/>
    </location>
</feature>
<sequence length="193" mass="21678">MGFRKKIKSLLRKSLFRTKPPDLTEEPPSTPTYPPTTDRTNFYHHANTPIQPFQPPIGPFRPPPRTTSAPILIPTSFTHKSYTTASGLVIPPDFDYSRPSTVYTVQGLNRTEWRGNVDIDDNTTDDGFSIADSEVPTASDYSQGELTRMTELALGAHEPGASLGEVEPRPLPEVPEDNGFYKIHIYFVLRFRD</sequence>
<accession>A0AAN6LLF6</accession>
<comment type="caution">
    <text evidence="2">The sequence shown here is derived from an EMBL/GenBank/DDBJ whole genome shotgun (WGS) entry which is preliminary data.</text>
</comment>
<dbReference type="Proteomes" id="UP001280581">
    <property type="component" value="Unassembled WGS sequence"/>
</dbReference>
<dbReference type="AlphaFoldDB" id="A0AAN6LLF6"/>
<evidence type="ECO:0000313" key="3">
    <source>
        <dbReference type="Proteomes" id="UP001280581"/>
    </source>
</evidence>
<evidence type="ECO:0000256" key="1">
    <source>
        <dbReference type="SAM" id="MobiDB-lite"/>
    </source>
</evidence>
<name>A0AAN6LLF6_9PLEO</name>
<protein>
    <submittedName>
        <fullName evidence="2">Uncharacterized protein</fullName>
    </submittedName>
</protein>
<dbReference type="EMBL" id="WVTA01000021">
    <property type="protein sequence ID" value="KAK3197244.1"/>
    <property type="molecule type" value="Genomic_DNA"/>
</dbReference>
<organism evidence="2 3">
    <name type="scientific">Pseudopithomyces chartarum</name>
    <dbReference type="NCBI Taxonomy" id="1892770"/>
    <lineage>
        <taxon>Eukaryota</taxon>
        <taxon>Fungi</taxon>
        <taxon>Dikarya</taxon>
        <taxon>Ascomycota</taxon>
        <taxon>Pezizomycotina</taxon>
        <taxon>Dothideomycetes</taxon>
        <taxon>Pleosporomycetidae</taxon>
        <taxon>Pleosporales</taxon>
        <taxon>Massarineae</taxon>
        <taxon>Didymosphaeriaceae</taxon>
        <taxon>Pseudopithomyces</taxon>
    </lineage>
</organism>
<evidence type="ECO:0000313" key="2">
    <source>
        <dbReference type="EMBL" id="KAK3197244.1"/>
    </source>
</evidence>
<reference evidence="2 3" key="1">
    <citation type="submission" date="2021-02" db="EMBL/GenBank/DDBJ databases">
        <title>Genome assembly of Pseudopithomyces chartarum.</title>
        <authorList>
            <person name="Jauregui R."/>
            <person name="Singh J."/>
            <person name="Voisey C."/>
        </authorList>
    </citation>
    <scope>NUCLEOTIDE SEQUENCE [LARGE SCALE GENOMIC DNA]</scope>
    <source>
        <strain evidence="2 3">AGR01</strain>
    </source>
</reference>
<keyword evidence="3" id="KW-1185">Reference proteome</keyword>
<gene>
    <name evidence="2" type="ORF">GRF29_1536g1131557</name>
</gene>
<proteinExistence type="predicted"/>